<dbReference type="AlphaFoldDB" id="A0A371DE69"/>
<keyword evidence="2" id="KW-1185">Reference proteome</keyword>
<name>A0A371DE69_9APHY</name>
<dbReference type="EMBL" id="KZ857397">
    <property type="protein sequence ID" value="RDX50818.1"/>
    <property type="molecule type" value="Genomic_DNA"/>
</dbReference>
<evidence type="ECO:0008006" key="3">
    <source>
        <dbReference type="Google" id="ProtNLM"/>
    </source>
</evidence>
<reference evidence="1 2" key="1">
    <citation type="journal article" date="2018" name="Biotechnol. Biofuels">
        <title>Integrative visual omics of the white-rot fungus Polyporus brumalis exposes the biotechnological potential of its oxidative enzymes for delignifying raw plant biomass.</title>
        <authorList>
            <person name="Miyauchi S."/>
            <person name="Rancon A."/>
            <person name="Drula E."/>
            <person name="Hage H."/>
            <person name="Chaduli D."/>
            <person name="Favel A."/>
            <person name="Grisel S."/>
            <person name="Henrissat B."/>
            <person name="Herpoel-Gimbert I."/>
            <person name="Ruiz-Duenas F.J."/>
            <person name="Chevret D."/>
            <person name="Hainaut M."/>
            <person name="Lin J."/>
            <person name="Wang M."/>
            <person name="Pangilinan J."/>
            <person name="Lipzen A."/>
            <person name="Lesage-Meessen L."/>
            <person name="Navarro D."/>
            <person name="Riley R."/>
            <person name="Grigoriev I.V."/>
            <person name="Zhou S."/>
            <person name="Raouche S."/>
            <person name="Rosso M.N."/>
        </authorList>
    </citation>
    <scope>NUCLEOTIDE SEQUENCE [LARGE SCALE GENOMIC DNA]</scope>
    <source>
        <strain evidence="1 2">BRFM 1820</strain>
    </source>
</reference>
<organism evidence="1 2">
    <name type="scientific">Lentinus brumalis</name>
    <dbReference type="NCBI Taxonomy" id="2498619"/>
    <lineage>
        <taxon>Eukaryota</taxon>
        <taxon>Fungi</taxon>
        <taxon>Dikarya</taxon>
        <taxon>Basidiomycota</taxon>
        <taxon>Agaricomycotina</taxon>
        <taxon>Agaricomycetes</taxon>
        <taxon>Polyporales</taxon>
        <taxon>Polyporaceae</taxon>
        <taxon>Lentinus</taxon>
    </lineage>
</organism>
<evidence type="ECO:0000313" key="1">
    <source>
        <dbReference type="EMBL" id="RDX50818.1"/>
    </source>
</evidence>
<accession>A0A371DE69</accession>
<dbReference type="OrthoDB" id="2798901at2759"/>
<dbReference type="Proteomes" id="UP000256964">
    <property type="component" value="Unassembled WGS sequence"/>
</dbReference>
<sequence length="177" mass="20410">MYHHPISFRRQFPIEVQGKIIDQLRHDMWTLRSCALTCQAWHVRSRFHLFQDIHVRSLEQLNEICSYLRVHESLRPIVQSIVIESESPSISGPSWDKPVLPVSDLVCTPLLNQLPNLRRCKLRQIRRRLVHPVAFHPSIHSCIETLSLTGTISLTPTLLIENNAGFCSSCRAWPSVC</sequence>
<proteinExistence type="predicted"/>
<evidence type="ECO:0000313" key="2">
    <source>
        <dbReference type="Proteomes" id="UP000256964"/>
    </source>
</evidence>
<gene>
    <name evidence="1" type="ORF">OH76DRAFT_363837</name>
</gene>
<protein>
    <recommendedName>
        <fullName evidence="3">F-box domain-containing protein</fullName>
    </recommendedName>
</protein>